<accession>A0A9W4P2F9</accession>
<evidence type="ECO:0000313" key="2">
    <source>
        <dbReference type="EMBL" id="CAG8890512.1"/>
    </source>
</evidence>
<proteinExistence type="predicted"/>
<feature type="region of interest" description="Disordered" evidence="1">
    <location>
        <begin position="202"/>
        <end position="221"/>
    </location>
</feature>
<feature type="compositionally biased region" description="Polar residues" evidence="1">
    <location>
        <begin position="202"/>
        <end position="215"/>
    </location>
</feature>
<reference evidence="2" key="1">
    <citation type="submission" date="2021-07" db="EMBL/GenBank/DDBJ databases">
        <authorList>
            <person name="Branca A.L. A."/>
        </authorList>
    </citation>
    <scope>NUCLEOTIDE SEQUENCE</scope>
</reference>
<feature type="compositionally biased region" description="Low complexity" evidence="1">
    <location>
        <begin position="250"/>
        <end position="262"/>
    </location>
</feature>
<feature type="region of interest" description="Disordered" evidence="1">
    <location>
        <begin position="235"/>
        <end position="268"/>
    </location>
</feature>
<sequence length="374" mass="41687">MGSCGLQGYLPLELWDPRFSATPQLLSPWYDLEFDFFYLNKCSMAPVLRGIILCFFLVLVARSHGDTDYFELQLQPELYSFTFVLPPILAPSSFEPVTDTAFTMTEAQLPYEITSWPTESLVDSHMAQYDELCQHPFIASDFPLGIQEGLDPSWAAEQLSWVNEYPVKSTTFQPYPQMWYDAGLVREGCGGTKTDIRSFSLHQSTQSTPFQTSENPPNPDFELATQRALFMTPSPKALAFPFPGSPTSDPNSSPEPSHASSSGWECEAEREDAQYMQFDFGPSDFGASALDTQYQAQGQTHSLSSPPSSRIDEECLTPLEMPDGSTRMTSNWLPVDPDAGFAIGSSIMMDEDVAAFQDMKHAFFPSVPAAWSYD</sequence>
<gene>
    <name evidence="2" type="ORF">PEGY_LOCUS2347</name>
</gene>
<comment type="caution">
    <text evidence="2">The sequence shown here is derived from an EMBL/GenBank/DDBJ whole genome shotgun (WGS) entry which is preliminary data.</text>
</comment>
<evidence type="ECO:0000313" key="3">
    <source>
        <dbReference type="Proteomes" id="UP001154252"/>
    </source>
</evidence>
<evidence type="ECO:0000256" key="1">
    <source>
        <dbReference type="SAM" id="MobiDB-lite"/>
    </source>
</evidence>
<dbReference type="AlphaFoldDB" id="A0A9W4P2F9"/>
<keyword evidence="3" id="KW-1185">Reference proteome</keyword>
<dbReference type="OrthoDB" id="4509688at2759"/>
<organism evidence="2 3">
    <name type="scientific">Penicillium egyptiacum</name>
    <dbReference type="NCBI Taxonomy" id="1303716"/>
    <lineage>
        <taxon>Eukaryota</taxon>
        <taxon>Fungi</taxon>
        <taxon>Dikarya</taxon>
        <taxon>Ascomycota</taxon>
        <taxon>Pezizomycotina</taxon>
        <taxon>Eurotiomycetes</taxon>
        <taxon>Eurotiomycetidae</taxon>
        <taxon>Eurotiales</taxon>
        <taxon>Aspergillaceae</taxon>
        <taxon>Penicillium</taxon>
    </lineage>
</organism>
<protein>
    <submittedName>
        <fullName evidence="2">Uncharacterized protein</fullName>
    </submittedName>
</protein>
<name>A0A9W4P2F9_9EURO</name>
<dbReference type="Proteomes" id="UP001154252">
    <property type="component" value="Unassembled WGS sequence"/>
</dbReference>
<dbReference type="EMBL" id="CAJVRC010000843">
    <property type="protein sequence ID" value="CAG8890512.1"/>
    <property type="molecule type" value="Genomic_DNA"/>
</dbReference>